<reference evidence="1" key="1">
    <citation type="submission" date="2022-04" db="EMBL/GenBank/DDBJ databases">
        <title>Roseomonas acroporae sp. nov., isolated from coral Acropora digitifera.</title>
        <authorList>
            <person name="Sun H."/>
        </authorList>
    </citation>
    <scope>NUCLEOTIDE SEQUENCE</scope>
    <source>
        <strain evidence="1">NAR14</strain>
    </source>
</reference>
<dbReference type="RefSeq" id="WP_248665909.1">
    <property type="nucleotide sequence ID" value="NZ_JALPRX010000017.1"/>
</dbReference>
<dbReference type="EMBL" id="JALPRX010000017">
    <property type="protein sequence ID" value="MCK8783787.1"/>
    <property type="molecule type" value="Genomic_DNA"/>
</dbReference>
<evidence type="ECO:0000313" key="2">
    <source>
        <dbReference type="Proteomes" id="UP001139516"/>
    </source>
</evidence>
<gene>
    <name evidence="1" type="ORF">M0638_05245</name>
</gene>
<keyword evidence="2" id="KW-1185">Reference proteome</keyword>
<accession>A0A9X1Y624</accession>
<dbReference type="Proteomes" id="UP001139516">
    <property type="component" value="Unassembled WGS sequence"/>
</dbReference>
<dbReference type="AlphaFoldDB" id="A0A9X1Y624"/>
<comment type="caution">
    <text evidence="1">The sequence shown here is derived from an EMBL/GenBank/DDBJ whole genome shotgun (WGS) entry which is preliminary data.</text>
</comment>
<proteinExistence type="predicted"/>
<sequence length="404" mass="42285">MVEFAAQAGGFDFRTFSMPPAQDFRTRVAAESVFIGVSISVVPSEQYSITLIGSGFGSFTGVGPIEGQVSRIAFAASPDSPYAHAGFTIQGIAIDMAPYRIAMQMGTWQGLLQTLMSGSNQITGSPADDVLPAFGAMNSIDGGAGHNTVMLPFAVSQAHLLGWHGQYVAYDTVALHFDRMVNVQTLQFTDGTLAIGAAVAARPLQYIASHADLATALGADAQAGFDHLASTGLLEGRSVSFDGLAYVASHRDLVAAIGADGEAGAAHYIVAGRAEGRGVDFDGLAYIASSPDLIAALPHDADAGAAHYIRNGFQEGRAVTFDAAEYTASHADLIQAFGTDADLATRHYLDTGFAEGRNPALFNAAQYLANYADLRAAFGGDLHAAALHYVRSGYAEHRTDHPFG</sequence>
<evidence type="ECO:0000313" key="1">
    <source>
        <dbReference type="EMBL" id="MCK8783787.1"/>
    </source>
</evidence>
<name>A0A9X1Y624_9PROT</name>
<organism evidence="1 2">
    <name type="scientific">Roseomonas acroporae</name>
    <dbReference type="NCBI Taxonomy" id="2937791"/>
    <lineage>
        <taxon>Bacteria</taxon>
        <taxon>Pseudomonadati</taxon>
        <taxon>Pseudomonadota</taxon>
        <taxon>Alphaproteobacteria</taxon>
        <taxon>Acetobacterales</taxon>
        <taxon>Roseomonadaceae</taxon>
        <taxon>Roseomonas</taxon>
    </lineage>
</organism>
<protein>
    <submittedName>
        <fullName evidence="1">Uncharacterized protein</fullName>
    </submittedName>
</protein>